<proteinExistence type="predicted"/>
<gene>
    <name evidence="1" type="ORF">SDC9_155813</name>
</gene>
<protein>
    <submittedName>
        <fullName evidence="1">Uncharacterized protein</fullName>
    </submittedName>
</protein>
<evidence type="ECO:0000313" key="1">
    <source>
        <dbReference type="EMBL" id="MPN08530.1"/>
    </source>
</evidence>
<organism evidence="1">
    <name type="scientific">bioreactor metagenome</name>
    <dbReference type="NCBI Taxonomy" id="1076179"/>
    <lineage>
        <taxon>unclassified sequences</taxon>
        <taxon>metagenomes</taxon>
        <taxon>ecological metagenomes</taxon>
    </lineage>
</organism>
<dbReference type="AlphaFoldDB" id="A0A645F3V5"/>
<dbReference type="EMBL" id="VSSQ01054588">
    <property type="protein sequence ID" value="MPN08530.1"/>
    <property type="molecule type" value="Genomic_DNA"/>
</dbReference>
<name>A0A645F3V5_9ZZZZ</name>
<accession>A0A645F3V5</accession>
<reference evidence="1" key="1">
    <citation type="submission" date="2019-08" db="EMBL/GenBank/DDBJ databases">
        <authorList>
            <person name="Kucharzyk K."/>
            <person name="Murdoch R.W."/>
            <person name="Higgins S."/>
            <person name="Loffler F."/>
        </authorList>
    </citation>
    <scope>NUCLEOTIDE SEQUENCE</scope>
</reference>
<sequence length="99" mass="11203">MAELQKALASVIVPHARCAHSTKRRVVQCGMHDHIIDRHAARQRMVQHPVALGLIGAKVIQRQRTITRVDLRDRVLYVLEAAHHHGRAEDLLLRNLCVG</sequence>
<comment type="caution">
    <text evidence="1">The sequence shown here is derived from an EMBL/GenBank/DDBJ whole genome shotgun (WGS) entry which is preliminary data.</text>
</comment>